<evidence type="ECO:0000313" key="1">
    <source>
        <dbReference type="EMBL" id="SVD68896.1"/>
    </source>
</evidence>
<sequence>VKFDLAGHKRWNGSEGQNPSNRFFSFGMGTTSRVFKYEGLFVLCQLLLNSPKGSKGYKARLDKQRLELNIEVLAMNRYQPKKCKIPVKAIREMCIECMGGRGSGQNYSKLIEECGSPCCPAFAFRFGTNPYKKTKTLTREHKQALLNGRKNKTSASTLSV</sequence>
<reference evidence="1" key="1">
    <citation type="submission" date="2018-05" db="EMBL/GenBank/DDBJ databases">
        <authorList>
            <person name="Lanie J.A."/>
            <person name="Ng W.-L."/>
            <person name="Kazmierczak K.M."/>
            <person name="Andrzejewski T.M."/>
            <person name="Davidsen T.M."/>
            <person name="Wayne K.J."/>
            <person name="Tettelin H."/>
            <person name="Glass J.I."/>
            <person name="Rusch D."/>
            <person name="Podicherti R."/>
            <person name="Tsui H.-C.T."/>
            <person name="Winkler M.E."/>
        </authorList>
    </citation>
    <scope>NUCLEOTIDE SEQUENCE</scope>
</reference>
<dbReference type="AlphaFoldDB" id="A0A382XCI4"/>
<protein>
    <submittedName>
        <fullName evidence="1">Uncharacterized protein</fullName>
    </submittedName>
</protein>
<organism evidence="1">
    <name type="scientific">marine metagenome</name>
    <dbReference type="NCBI Taxonomy" id="408172"/>
    <lineage>
        <taxon>unclassified sequences</taxon>
        <taxon>metagenomes</taxon>
        <taxon>ecological metagenomes</taxon>
    </lineage>
</organism>
<proteinExistence type="predicted"/>
<gene>
    <name evidence="1" type="ORF">METZ01_LOCUS421750</name>
</gene>
<name>A0A382XCI4_9ZZZZ</name>
<feature type="non-terminal residue" evidence="1">
    <location>
        <position position="1"/>
    </location>
</feature>
<accession>A0A382XCI4</accession>
<dbReference type="EMBL" id="UINC01166765">
    <property type="protein sequence ID" value="SVD68896.1"/>
    <property type="molecule type" value="Genomic_DNA"/>
</dbReference>